<dbReference type="PANTHER" id="PTHR18964">
    <property type="entry name" value="ROK (REPRESSOR, ORF, KINASE) FAMILY"/>
    <property type="match status" value="1"/>
</dbReference>
<dbReference type="eggNOG" id="COG1940">
    <property type="taxonomic scope" value="Bacteria"/>
</dbReference>
<dbReference type="RefSeq" id="WP_021331536.1">
    <property type="nucleotide sequence ID" value="NZ_AUZJ01000069.1"/>
</dbReference>
<dbReference type="GO" id="GO:0004396">
    <property type="term" value="F:hexokinase activity"/>
    <property type="evidence" value="ECO:0007669"/>
    <property type="project" value="TreeGrafter"/>
</dbReference>
<protein>
    <submittedName>
        <fullName evidence="1 2">D-allose kinase</fullName>
    </submittedName>
</protein>
<dbReference type="InterPro" id="IPR000600">
    <property type="entry name" value="ROK"/>
</dbReference>
<reference evidence="3 4" key="1">
    <citation type="submission" date="2013-08" db="EMBL/GenBank/DDBJ databases">
        <authorList>
            <person name="Durkin A.S."/>
            <person name="Haft D.R."/>
            <person name="McCorrison J."/>
            <person name="Torralba M."/>
            <person name="Gillis M."/>
            <person name="Haft D.H."/>
            <person name="Methe B."/>
            <person name="Sutton G."/>
            <person name="Nelson K.E."/>
        </authorList>
    </citation>
    <scope>NUCLEOTIDE SEQUENCE [LARGE SCALE GENOMIC DNA]</scope>
    <source>
        <strain evidence="2 4">ATCC 35536</strain>
        <strain evidence="1 3">VPI DR56BR1116</strain>
    </source>
</reference>
<dbReference type="NCBIfam" id="NF007251">
    <property type="entry name" value="PRK09698.1"/>
    <property type="match status" value="1"/>
</dbReference>
<proteinExistence type="predicted"/>
<organism evidence="1 3">
    <name type="scientific">Treponema socranskii subsp. socranskii VPI DR56BR1116 = ATCC 35536</name>
    <dbReference type="NCBI Taxonomy" id="1125725"/>
    <lineage>
        <taxon>Bacteria</taxon>
        <taxon>Pseudomonadati</taxon>
        <taxon>Spirochaetota</taxon>
        <taxon>Spirochaetia</taxon>
        <taxon>Spirochaetales</taxon>
        <taxon>Treponemataceae</taxon>
        <taxon>Treponema</taxon>
    </lineage>
</organism>
<dbReference type="SUPFAM" id="SSF53067">
    <property type="entry name" value="Actin-like ATPase domain"/>
    <property type="match status" value="1"/>
</dbReference>
<dbReference type="PANTHER" id="PTHR18964:SF174">
    <property type="entry name" value="D-ALLOSE KINASE-RELATED"/>
    <property type="match status" value="1"/>
</dbReference>
<comment type="caution">
    <text evidence="1">The sequence shown here is derived from an EMBL/GenBank/DDBJ whole genome shotgun (WGS) entry which is preliminary data.</text>
</comment>
<gene>
    <name evidence="2" type="ORF">HMPREF0860_0955</name>
    <name evidence="1" type="ORF">HMPREF1325_1462</name>
</gene>
<evidence type="ECO:0000313" key="4">
    <source>
        <dbReference type="Proteomes" id="UP000016646"/>
    </source>
</evidence>
<dbReference type="PROSITE" id="PS01125">
    <property type="entry name" value="ROK"/>
    <property type="match status" value="1"/>
</dbReference>
<dbReference type="AlphaFoldDB" id="U2N099"/>
<evidence type="ECO:0000313" key="2">
    <source>
        <dbReference type="EMBL" id="ERK04869.1"/>
    </source>
</evidence>
<dbReference type="EMBL" id="AUZJ01000069">
    <property type="protein sequence ID" value="ERF59458.1"/>
    <property type="molecule type" value="Genomic_DNA"/>
</dbReference>
<accession>U2N099</accession>
<dbReference type="STRING" id="1125725.HMPREF1325_1462"/>
<dbReference type="EMBL" id="AVQI01000009">
    <property type="protein sequence ID" value="ERK04869.1"/>
    <property type="molecule type" value="Genomic_DNA"/>
</dbReference>
<evidence type="ECO:0000313" key="3">
    <source>
        <dbReference type="Proteomes" id="UP000016412"/>
    </source>
</evidence>
<sequence length="306" mass="33808">MDTVIGIDIGGTNLRIGYVDEAGTIFGFEKKFIGAVVKEDIVSDLEQKIAAYIRQHDLQKSCRAVAIGVPSSVSKNKSFIYSTPNLPGLNNIDLGGILHERLRLPVFIDRDVNYLLNNDIREYKLDEAKEKNIIGIYVGTGIGNALYINGGFYTGKNGVAGELGHIPMLGSQAVCGCGNIGCSETVASGRYLEKMCKENFPEIDIKEIFVKRNAHPLVQDFLKTLAYVIATEINIIDPDYVILSGGVLAMQGFPMETLMTFMRRHIRAPYPHDNIEFIYPEHTQESGVRGGALLAFEKLKSNLKFV</sequence>
<dbReference type="Gene3D" id="3.30.420.40">
    <property type="match status" value="2"/>
</dbReference>
<keyword evidence="4" id="KW-1185">Reference proteome</keyword>
<dbReference type="OrthoDB" id="9795247at2"/>
<keyword evidence="1" id="KW-0808">Transferase</keyword>
<dbReference type="InterPro" id="IPR049874">
    <property type="entry name" value="ROK_cs"/>
</dbReference>
<dbReference type="Proteomes" id="UP000016412">
    <property type="component" value="Unassembled WGS sequence"/>
</dbReference>
<name>U2N099_TRESO</name>
<dbReference type="Proteomes" id="UP000016646">
    <property type="component" value="Unassembled WGS sequence"/>
</dbReference>
<dbReference type="CDD" id="cd24070">
    <property type="entry name" value="ASKHA_NBD_ROK_AlsK"/>
    <property type="match status" value="1"/>
</dbReference>
<evidence type="ECO:0000313" key="1">
    <source>
        <dbReference type="EMBL" id="ERF59458.1"/>
    </source>
</evidence>
<keyword evidence="1" id="KW-0418">Kinase</keyword>
<dbReference type="Pfam" id="PF00480">
    <property type="entry name" value="ROK"/>
    <property type="match status" value="1"/>
</dbReference>
<dbReference type="InterPro" id="IPR043129">
    <property type="entry name" value="ATPase_NBD"/>
</dbReference>
<dbReference type="PATRIC" id="fig|1125725.3.peg.2599"/>